<accession>A0A182SQG0</accession>
<evidence type="ECO:0000313" key="3">
    <source>
        <dbReference type="Proteomes" id="UP000075901"/>
    </source>
</evidence>
<protein>
    <recommendedName>
        <fullName evidence="4">mRNA decay factor PAT1 domain-containing protein</fullName>
    </recommendedName>
</protein>
<feature type="compositionally biased region" description="Gly residues" evidence="1">
    <location>
        <begin position="26"/>
        <end position="48"/>
    </location>
</feature>
<keyword evidence="3" id="KW-1185">Reference proteome</keyword>
<dbReference type="EnsemblMetazoa" id="AMAM011355-RA">
    <property type="protein sequence ID" value="AMAM011355-PA"/>
    <property type="gene ID" value="AMAM011355"/>
</dbReference>
<feature type="region of interest" description="Disordered" evidence="1">
    <location>
        <begin position="200"/>
        <end position="261"/>
    </location>
</feature>
<dbReference type="Proteomes" id="UP000075901">
    <property type="component" value="Unassembled WGS sequence"/>
</dbReference>
<organism evidence="2 3">
    <name type="scientific">Anopheles maculatus</name>
    <dbReference type="NCBI Taxonomy" id="74869"/>
    <lineage>
        <taxon>Eukaryota</taxon>
        <taxon>Metazoa</taxon>
        <taxon>Ecdysozoa</taxon>
        <taxon>Arthropoda</taxon>
        <taxon>Hexapoda</taxon>
        <taxon>Insecta</taxon>
        <taxon>Pterygota</taxon>
        <taxon>Neoptera</taxon>
        <taxon>Endopterygota</taxon>
        <taxon>Diptera</taxon>
        <taxon>Nematocera</taxon>
        <taxon>Culicoidea</taxon>
        <taxon>Culicidae</taxon>
        <taxon>Anophelinae</taxon>
        <taxon>Anopheles</taxon>
        <taxon>Anopheles maculatus group</taxon>
    </lineage>
</organism>
<feature type="compositionally biased region" description="Basic and acidic residues" evidence="1">
    <location>
        <begin position="74"/>
        <end position="87"/>
    </location>
</feature>
<evidence type="ECO:0000313" key="2">
    <source>
        <dbReference type="EnsemblMetazoa" id="AMAM011355-PA"/>
    </source>
</evidence>
<reference evidence="2" key="2">
    <citation type="submission" date="2020-05" db="UniProtKB">
        <authorList>
            <consortium name="EnsemblMetazoa"/>
        </authorList>
    </citation>
    <scope>IDENTIFICATION</scope>
    <source>
        <strain evidence="2">maculatus3</strain>
    </source>
</reference>
<feature type="region of interest" description="Disordered" evidence="1">
    <location>
        <begin position="1"/>
        <end position="99"/>
    </location>
</feature>
<reference evidence="3" key="1">
    <citation type="submission" date="2013-09" db="EMBL/GenBank/DDBJ databases">
        <title>The Genome Sequence of Anopheles maculatus species B.</title>
        <authorList>
            <consortium name="The Broad Institute Genomics Platform"/>
            <person name="Neafsey D.E."/>
            <person name="Besansky N."/>
            <person name="Howell P."/>
            <person name="Walton C."/>
            <person name="Young S.K."/>
            <person name="Zeng Q."/>
            <person name="Gargeya S."/>
            <person name="Fitzgerald M."/>
            <person name="Haas B."/>
            <person name="Abouelleil A."/>
            <person name="Allen A.W."/>
            <person name="Alvarado L."/>
            <person name="Arachchi H.M."/>
            <person name="Berlin A.M."/>
            <person name="Chapman S.B."/>
            <person name="Gainer-Dewar J."/>
            <person name="Goldberg J."/>
            <person name="Griggs A."/>
            <person name="Gujja S."/>
            <person name="Hansen M."/>
            <person name="Howarth C."/>
            <person name="Imamovic A."/>
            <person name="Ireland A."/>
            <person name="Larimer J."/>
            <person name="McCowan C."/>
            <person name="Murphy C."/>
            <person name="Pearson M."/>
            <person name="Poon T.W."/>
            <person name="Priest M."/>
            <person name="Roberts A."/>
            <person name="Saif S."/>
            <person name="Shea T."/>
            <person name="Sisk P."/>
            <person name="Sykes S."/>
            <person name="Wortman J."/>
            <person name="Nusbaum C."/>
            <person name="Birren B."/>
        </authorList>
    </citation>
    <scope>NUCLEOTIDE SEQUENCE [LARGE SCALE GENOMIC DNA]</scope>
    <source>
        <strain evidence="3">maculatus3</strain>
    </source>
</reference>
<dbReference type="AlphaFoldDB" id="A0A182SQG0"/>
<feature type="compositionally biased region" description="Pro residues" evidence="1">
    <location>
        <begin position="207"/>
        <end position="220"/>
    </location>
</feature>
<sequence>MSDSFFGFDASLPGEDDDGGGRERGGGGGGGGRTGGGRVLGGGSGGRGSDSEEEYDALNDETFGQARQDDWEDLHENLVRLDQREGGDGDSGADSDLDINFSSVGIDNFELDNDTEPEARLQLDPSVWTMPSKPETPRHSVPSVSAQMPPAIGSAPTPIPVPDRFGAPIGRFPALPNPGMRICSLEEIEQNMIKQQQEQMRRGLTPLPRPPPGFPPPSNPTPTMQTLPPPMIHRPLPIQIGFPSPALMGGGGPGGQPGGAP</sequence>
<proteinExistence type="predicted"/>
<evidence type="ECO:0000256" key="1">
    <source>
        <dbReference type="SAM" id="MobiDB-lite"/>
    </source>
</evidence>
<dbReference type="VEuPathDB" id="VectorBase:AMAM011355"/>
<feature type="compositionally biased region" description="Gly residues" evidence="1">
    <location>
        <begin position="248"/>
        <end position="261"/>
    </location>
</feature>
<evidence type="ECO:0008006" key="4">
    <source>
        <dbReference type="Google" id="ProtNLM"/>
    </source>
</evidence>
<name>A0A182SQG0_9DIPT</name>